<evidence type="ECO:0000256" key="5">
    <source>
        <dbReference type="ARBA" id="ARBA00022519"/>
    </source>
</evidence>
<comment type="caution">
    <text evidence="10">The sequence shown here is derived from an EMBL/GenBank/DDBJ whole genome shotgun (WGS) entry which is preliminary data.</text>
</comment>
<dbReference type="PANTHER" id="PTHR43776">
    <property type="entry name" value="TRANSPORT ATP-BINDING PROTEIN"/>
    <property type="match status" value="1"/>
</dbReference>
<dbReference type="InterPro" id="IPR003593">
    <property type="entry name" value="AAA+_ATPase"/>
</dbReference>
<keyword evidence="5" id="KW-0997">Cell inner membrane</keyword>
<dbReference type="EMBL" id="PIPQ01000001">
    <property type="protein sequence ID" value="RUO44210.1"/>
    <property type="molecule type" value="Genomic_DNA"/>
</dbReference>
<evidence type="ECO:0000313" key="11">
    <source>
        <dbReference type="Proteomes" id="UP000286976"/>
    </source>
</evidence>
<keyword evidence="6" id="KW-0547">Nucleotide-binding</keyword>
<dbReference type="PROSITE" id="PS50893">
    <property type="entry name" value="ABC_TRANSPORTER_2"/>
    <property type="match status" value="1"/>
</dbReference>
<evidence type="ECO:0000256" key="8">
    <source>
        <dbReference type="ARBA" id="ARBA00023136"/>
    </source>
</evidence>
<accession>A0A432XA62</accession>
<dbReference type="GO" id="GO:0005886">
    <property type="term" value="C:plasma membrane"/>
    <property type="evidence" value="ECO:0007669"/>
    <property type="project" value="UniProtKB-SubCell"/>
</dbReference>
<gene>
    <name evidence="10" type="ORF">CWE15_03315</name>
</gene>
<evidence type="ECO:0000256" key="2">
    <source>
        <dbReference type="ARBA" id="ARBA00005417"/>
    </source>
</evidence>
<proteinExistence type="inferred from homology"/>
<evidence type="ECO:0000256" key="1">
    <source>
        <dbReference type="ARBA" id="ARBA00004417"/>
    </source>
</evidence>
<comment type="subcellular location">
    <subcellularLocation>
        <location evidence="1">Cell inner membrane</location>
        <topology evidence="1">Peripheral membrane protein</topology>
    </subcellularLocation>
</comment>
<evidence type="ECO:0000256" key="4">
    <source>
        <dbReference type="ARBA" id="ARBA00022475"/>
    </source>
</evidence>
<evidence type="ECO:0000256" key="6">
    <source>
        <dbReference type="ARBA" id="ARBA00022741"/>
    </source>
</evidence>
<sequence length="241" mass="27102">MSCLLRAEGLTKHYTRYQGFFRSQTQVALSDVSFELHEGQTLAIMGNNGSGKSTLAGIISGAIAPTSGQLYLKDHALHSGDYKTRAQTIRMVFQDSEASLNPHMTIGKQLHEALLFNTRLTHEQRNELIRRTLLRVGLLDEHRVFYPYMMSNGQRQRACIARAIILNPKVLVADEALANLDTSVRAQILNLLLDLQDELKMSYIFITHSHEIAQHMADHILELKDGNVVNYAETTASIEKN</sequence>
<dbReference type="SUPFAM" id="SSF52540">
    <property type="entry name" value="P-loop containing nucleoside triphosphate hydrolases"/>
    <property type="match status" value="1"/>
</dbReference>
<evidence type="ECO:0000313" key="10">
    <source>
        <dbReference type="EMBL" id="RUO44210.1"/>
    </source>
</evidence>
<dbReference type="Gene3D" id="3.40.50.300">
    <property type="entry name" value="P-loop containing nucleotide triphosphate hydrolases"/>
    <property type="match status" value="1"/>
</dbReference>
<comment type="similarity">
    <text evidence="2">Belongs to the ABC transporter superfamily.</text>
</comment>
<name>A0A432XA62_9GAMM</name>
<dbReference type="GO" id="GO:0055085">
    <property type="term" value="P:transmembrane transport"/>
    <property type="evidence" value="ECO:0007669"/>
    <property type="project" value="UniProtKB-ARBA"/>
</dbReference>
<evidence type="ECO:0000256" key="3">
    <source>
        <dbReference type="ARBA" id="ARBA00022448"/>
    </source>
</evidence>
<dbReference type="Pfam" id="PF00005">
    <property type="entry name" value="ABC_tran"/>
    <property type="match status" value="1"/>
</dbReference>
<keyword evidence="7 10" id="KW-0067">ATP-binding</keyword>
<evidence type="ECO:0000256" key="7">
    <source>
        <dbReference type="ARBA" id="ARBA00022840"/>
    </source>
</evidence>
<reference evidence="10 11" key="1">
    <citation type="journal article" date="2011" name="Front. Microbiol.">
        <title>Genomic signatures of strain selection and enhancement in Bacillus atrophaeus var. globigii, a historical biowarfare simulant.</title>
        <authorList>
            <person name="Gibbons H.S."/>
            <person name="Broomall S.M."/>
            <person name="McNew L.A."/>
            <person name="Daligault H."/>
            <person name="Chapman C."/>
            <person name="Bruce D."/>
            <person name="Karavis M."/>
            <person name="Krepps M."/>
            <person name="McGregor P.A."/>
            <person name="Hong C."/>
            <person name="Park K.H."/>
            <person name="Akmal A."/>
            <person name="Feldman A."/>
            <person name="Lin J.S."/>
            <person name="Chang W.E."/>
            <person name="Higgs B.W."/>
            <person name="Demirev P."/>
            <person name="Lindquist J."/>
            <person name="Liem A."/>
            <person name="Fochler E."/>
            <person name="Read T.D."/>
            <person name="Tapia R."/>
            <person name="Johnson S."/>
            <person name="Bishop-Lilly K.A."/>
            <person name="Detter C."/>
            <person name="Han C."/>
            <person name="Sozhamannan S."/>
            <person name="Rosenzweig C.N."/>
            <person name="Skowronski E.W."/>
        </authorList>
    </citation>
    <scope>NUCLEOTIDE SEQUENCE [LARGE SCALE GENOMIC DNA]</scope>
    <source>
        <strain evidence="10 11">AIT1</strain>
    </source>
</reference>
<organism evidence="10 11">
    <name type="scientific">Aliidiomarina taiwanensis</name>
    <dbReference type="NCBI Taxonomy" id="946228"/>
    <lineage>
        <taxon>Bacteria</taxon>
        <taxon>Pseudomonadati</taxon>
        <taxon>Pseudomonadota</taxon>
        <taxon>Gammaproteobacteria</taxon>
        <taxon>Alteromonadales</taxon>
        <taxon>Idiomarinaceae</taxon>
        <taxon>Aliidiomarina</taxon>
    </lineage>
</organism>
<dbReference type="InterPro" id="IPR050319">
    <property type="entry name" value="ABC_transp_ATP-bind"/>
</dbReference>
<dbReference type="GO" id="GO:0016887">
    <property type="term" value="F:ATP hydrolysis activity"/>
    <property type="evidence" value="ECO:0007669"/>
    <property type="project" value="InterPro"/>
</dbReference>
<dbReference type="CDD" id="cd03257">
    <property type="entry name" value="ABC_NikE_OppD_transporters"/>
    <property type="match status" value="1"/>
</dbReference>
<dbReference type="AlphaFoldDB" id="A0A432XA62"/>
<dbReference type="PANTHER" id="PTHR43776:SF4">
    <property type="entry name" value="PUTRESCINE EXPORT SYSTEM ATP-BINDING PROTEIN SAPF"/>
    <property type="match status" value="1"/>
</dbReference>
<dbReference type="RefSeq" id="WP_126756606.1">
    <property type="nucleotide sequence ID" value="NZ_PIPQ01000001.1"/>
</dbReference>
<dbReference type="SMART" id="SM00382">
    <property type="entry name" value="AAA"/>
    <property type="match status" value="1"/>
</dbReference>
<dbReference type="InterPro" id="IPR027417">
    <property type="entry name" value="P-loop_NTPase"/>
</dbReference>
<keyword evidence="11" id="KW-1185">Reference proteome</keyword>
<keyword evidence="3" id="KW-0813">Transport</keyword>
<dbReference type="InterPro" id="IPR003439">
    <property type="entry name" value="ABC_transporter-like_ATP-bd"/>
</dbReference>
<evidence type="ECO:0000259" key="9">
    <source>
        <dbReference type="PROSITE" id="PS50893"/>
    </source>
</evidence>
<keyword evidence="8" id="KW-0472">Membrane</keyword>
<protein>
    <submittedName>
        <fullName evidence="10">Peptide ABC transporter ATP-binding protein</fullName>
    </submittedName>
</protein>
<feature type="domain" description="ABC transporter" evidence="9">
    <location>
        <begin position="5"/>
        <end position="241"/>
    </location>
</feature>
<dbReference type="GO" id="GO:0005524">
    <property type="term" value="F:ATP binding"/>
    <property type="evidence" value="ECO:0007669"/>
    <property type="project" value="UniProtKB-KW"/>
</dbReference>
<dbReference type="OrthoDB" id="9784450at2"/>
<keyword evidence="4" id="KW-1003">Cell membrane</keyword>
<dbReference type="Proteomes" id="UP000286976">
    <property type="component" value="Unassembled WGS sequence"/>
</dbReference>